<evidence type="ECO:0000313" key="2">
    <source>
        <dbReference type="EMBL" id="MEY8001205.1"/>
    </source>
</evidence>
<name>A0ABV4BQZ7_9CLOT</name>
<dbReference type="Gene3D" id="2.60.40.1080">
    <property type="match status" value="1"/>
</dbReference>
<dbReference type="NCBIfam" id="NF047353">
    <property type="entry name" value="tube_lmo2291"/>
    <property type="match status" value="1"/>
</dbReference>
<protein>
    <submittedName>
        <fullName evidence="2">Phage tail tube protein</fullName>
    </submittedName>
</protein>
<dbReference type="InterPro" id="IPR008964">
    <property type="entry name" value="Invasin/intimin_cell_adhesion"/>
</dbReference>
<proteinExistence type="predicted"/>
<dbReference type="SMART" id="SM00635">
    <property type="entry name" value="BID_2"/>
    <property type="match status" value="1"/>
</dbReference>
<dbReference type="EMBL" id="JBGEWD010000014">
    <property type="protein sequence ID" value="MEY8001205.1"/>
    <property type="molecule type" value="Genomic_DNA"/>
</dbReference>
<feature type="domain" description="BIG2" evidence="1">
    <location>
        <begin position="150"/>
        <end position="227"/>
    </location>
</feature>
<dbReference type="Proteomes" id="UP001564657">
    <property type="component" value="Unassembled WGS sequence"/>
</dbReference>
<evidence type="ECO:0000313" key="3">
    <source>
        <dbReference type="Proteomes" id="UP001564657"/>
    </source>
</evidence>
<keyword evidence="3" id="KW-1185">Reference proteome</keyword>
<gene>
    <name evidence="2" type="ORF">AB8U03_13570</name>
</gene>
<dbReference type="InterPro" id="IPR003343">
    <property type="entry name" value="Big_2"/>
</dbReference>
<sequence length="231" mass="24166">MAFTGVFPVYNIIFKIGTKGLASTDTDMVPIADMESFTMKIAGKTDDWVPMTTNGWGRSLMTEKSFTITLKGKRNVGDPGNDYVNNVAWMDGLSCSTRAEIDFPDDSKLNFNCVIDVQNAGGDASTKTAPLEFDLKSDGKPTYTPASNIPVTGVMLDKTTDSIAVGANDTLVATVAPSNATNKNVTWSSSDSATATVDSTGKVTGVAAGTATITVTTEDGNKTATCTVTVA</sequence>
<accession>A0ABV4BQZ7</accession>
<reference evidence="2 3" key="1">
    <citation type="submission" date="2024-08" db="EMBL/GenBank/DDBJ databases">
        <title>Clostridium lapicellarii sp. nov., and Clostridium renhuaiense sp. nov., two species isolated from the mud in a fermentation cellar used for producing sauce-flavour Chinese liquors.</title>
        <authorList>
            <person name="Yang F."/>
            <person name="Wang H."/>
            <person name="Chen L.Q."/>
            <person name="Zhou N."/>
            <person name="Lu J.J."/>
            <person name="Pu X.X."/>
            <person name="Wan B."/>
            <person name="Wang L."/>
            <person name="Liu S.J."/>
        </authorList>
    </citation>
    <scope>NUCLEOTIDE SEQUENCE [LARGE SCALE GENOMIC DNA]</scope>
    <source>
        <strain evidence="2 3">MT-5</strain>
    </source>
</reference>
<evidence type="ECO:0000259" key="1">
    <source>
        <dbReference type="SMART" id="SM00635"/>
    </source>
</evidence>
<dbReference type="Pfam" id="PF02368">
    <property type="entry name" value="Big_2"/>
    <property type="match status" value="1"/>
</dbReference>
<organism evidence="2 3">
    <name type="scientific">Clostridium moutaii</name>
    <dbReference type="NCBI Taxonomy" id="3240932"/>
    <lineage>
        <taxon>Bacteria</taxon>
        <taxon>Bacillati</taxon>
        <taxon>Bacillota</taxon>
        <taxon>Clostridia</taxon>
        <taxon>Eubacteriales</taxon>
        <taxon>Clostridiaceae</taxon>
        <taxon>Clostridium</taxon>
    </lineage>
</organism>
<dbReference type="SUPFAM" id="SSF49373">
    <property type="entry name" value="Invasin/intimin cell-adhesion fragments"/>
    <property type="match status" value="1"/>
</dbReference>
<comment type="caution">
    <text evidence="2">The sequence shown here is derived from an EMBL/GenBank/DDBJ whole genome shotgun (WGS) entry which is preliminary data.</text>
</comment>
<dbReference type="RefSeq" id="WP_369705099.1">
    <property type="nucleotide sequence ID" value="NZ_JBGEWD010000014.1"/>
</dbReference>